<dbReference type="EMBL" id="JBHUHO010000032">
    <property type="protein sequence ID" value="MFD2116747.1"/>
    <property type="molecule type" value="Genomic_DNA"/>
</dbReference>
<feature type="transmembrane region" description="Helical" evidence="6">
    <location>
        <begin position="136"/>
        <end position="158"/>
    </location>
</feature>
<dbReference type="Proteomes" id="UP001597362">
    <property type="component" value="Unassembled WGS sequence"/>
</dbReference>
<evidence type="ECO:0000256" key="4">
    <source>
        <dbReference type="ARBA" id="ARBA00022989"/>
    </source>
</evidence>
<evidence type="ECO:0000259" key="7">
    <source>
        <dbReference type="PROSITE" id="PS50850"/>
    </source>
</evidence>
<keyword evidence="9" id="KW-1185">Reference proteome</keyword>
<feature type="transmembrane region" description="Helical" evidence="6">
    <location>
        <begin position="297"/>
        <end position="320"/>
    </location>
</feature>
<dbReference type="PANTHER" id="PTHR23506:SF23">
    <property type="entry name" value="GH10249P"/>
    <property type="match status" value="1"/>
</dbReference>
<dbReference type="InterPro" id="IPR020846">
    <property type="entry name" value="MFS_dom"/>
</dbReference>
<evidence type="ECO:0000256" key="5">
    <source>
        <dbReference type="ARBA" id="ARBA00023136"/>
    </source>
</evidence>
<keyword evidence="2" id="KW-0813">Transport</keyword>
<dbReference type="InterPro" id="IPR050930">
    <property type="entry name" value="MFS_Vesicular_Transporter"/>
</dbReference>
<dbReference type="PROSITE" id="PS50850">
    <property type="entry name" value="MFS"/>
    <property type="match status" value="1"/>
</dbReference>
<feature type="transmembrane region" description="Helical" evidence="6">
    <location>
        <begin position="74"/>
        <end position="92"/>
    </location>
</feature>
<dbReference type="InterPro" id="IPR036259">
    <property type="entry name" value="MFS_trans_sf"/>
</dbReference>
<evidence type="ECO:0000313" key="8">
    <source>
        <dbReference type="EMBL" id="MFD2116747.1"/>
    </source>
</evidence>
<feature type="domain" description="Major facilitator superfamily (MFS) profile" evidence="7">
    <location>
        <begin position="1"/>
        <end position="385"/>
    </location>
</feature>
<sequence length="400" mass="44142">MTIISKQQRVLFITITLLYWISMYIYVPTLSPYLSSNGYSLPFIGIVLGSYGLMQMLIRFPLGIWSDTFGKRKPFIILGMFTAFVSCILFLIPDFWLWPLAGRIVAGICASTWVAFTVMYASFFSAEQTGKAMGNISFMTVSGQLIGMLLSTFLAGSFHPTMPFIVGAVIAIIGLILAMFIKEPAVTERAGMSFQNVRAVVKTKLLWHASILSILAHSVLFITMFGFTPLKAAQLGASGWQLTLLVFSFMVPHGIASLITSTIIVKRYGQYGTIVLGFVFSGLCTAAMVFIPSMEMLYMTQALNGFAQGMHMPLFLGMAISQINERLRATAMGLYQAIYASGMFAGPFIAGFLNERWSLNSGFIFGAFAALVGTIFALYWRKKEQSEKLHLRSSDRSLSS</sequence>
<evidence type="ECO:0000256" key="3">
    <source>
        <dbReference type="ARBA" id="ARBA00022692"/>
    </source>
</evidence>
<keyword evidence="3 6" id="KW-0812">Transmembrane</keyword>
<feature type="transmembrane region" description="Helical" evidence="6">
    <location>
        <begin position="104"/>
        <end position="124"/>
    </location>
</feature>
<dbReference type="InterPro" id="IPR011701">
    <property type="entry name" value="MFS"/>
</dbReference>
<evidence type="ECO:0000256" key="6">
    <source>
        <dbReference type="SAM" id="Phobius"/>
    </source>
</evidence>
<protein>
    <submittedName>
        <fullName evidence="8">MFS transporter</fullName>
    </submittedName>
</protein>
<feature type="transmembrane region" description="Helical" evidence="6">
    <location>
        <begin position="359"/>
        <end position="380"/>
    </location>
</feature>
<feature type="transmembrane region" description="Helical" evidence="6">
    <location>
        <begin position="271"/>
        <end position="291"/>
    </location>
</feature>
<dbReference type="SUPFAM" id="SSF103473">
    <property type="entry name" value="MFS general substrate transporter"/>
    <property type="match status" value="1"/>
</dbReference>
<keyword evidence="5 6" id="KW-0472">Membrane</keyword>
<proteinExistence type="predicted"/>
<feature type="transmembrane region" description="Helical" evidence="6">
    <location>
        <begin position="9"/>
        <end position="27"/>
    </location>
</feature>
<organism evidence="8 9">
    <name type="scientific">Paenibacillus yanchengensis</name>
    <dbReference type="NCBI Taxonomy" id="2035833"/>
    <lineage>
        <taxon>Bacteria</taxon>
        <taxon>Bacillati</taxon>
        <taxon>Bacillota</taxon>
        <taxon>Bacilli</taxon>
        <taxon>Bacillales</taxon>
        <taxon>Paenibacillaceae</taxon>
        <taxon>Paenibacillus</taxon>
    </lineage>
</organism>
<feature type="transmembrane region" description="Helical" evidence="6">
    <location>
        <begin position="332"/>
        <end position="353"/>
    </location>
</feature>
<feature type="transmembrane region" description="Helical" evidence="6">
    <location>
        <begin position="239"/>
        <end position="259"/>
    </location>
</feature>
<reference evidence="9" key="1">
    <citation type="journal article" date="2019" name="Int. J. Syst. Evol. Microbiol.">
        <title>The Global Catalogue of Microorganisms (GCM) 10K type strain sequencing project: providing services to taxonomists for standard genome sequencing and annotation.</title>
        <authorList>
            <consortium name="The Broad Institute Genomics Platform"/>
            <consortium name="The Broad Institute Genome Sequencing Center for Infectious Disease"/>
            <person name="Wu L."/>
            <person name="Ma J."/>
        </authorList>
    </citation>
    <scope>NUCLEOTIDE SEQUENCE [LARGE SCALE GENOMIC DNA]</scope>
    <source>
        <strain evidence="9">GH52</strain>
    </source>
</reference>
<feature type="transmembrane region" description="Helical" evidence="6">
    <location>
        <begin position="205"/>
        <end position="227"/>
    </location>
</feature>
<dbReference type="Pfam" id="PF07690">
    <property type="entry name" value="MFS_1"/>
    <property type="match status" value="1"/>
</dbReference>
<feature type="transmembrane region" description="Helical" evidence="6">
    <location>
        <begin position="39"/>
        <end position="62"/>
    </location>
</feature>
<evidence type="ECO:0000256" key="1">
    <source>
        <dbReference type="ARBA" id="ARBA00004651"/>
    </source>
</evidence>
<keyword evidence="4 6" id="KW-1133">Transmembrane helix</keyword>
<dbReference type="Gene3D" id="1.20.1250.20">
    <property type="entry name" value="MFS general substrate transporter like domains"/>
    <property type="match status" value="2"/>
</dbReference>
<gene>
    <name evidence="8" type="ORF">ACFSJH_13545</name>
</gene>
<dbReference type="PRINTS" id="PR01035">
    <property type="entry name" value="TCRTETA"/>
</dbReference>
<name>A0ABW4YMG3_9BACL</name>
<accession>A0ABW4YMG3</accession>
<dbReference type="InterPro" id="IPR001958">
    <property type="entry name" value="Tet-R_TetA/multi-R_MdtG-like"/>
</dbReference>
<feature type="transmembrane region" description="Helical" evidence="6">
    <location>
        <begin position="164"/>
        <end position="185"/>
    </location>
</feature>
<dbReference type="RefSeq" id="WP_377773249.1">
    <property type="nucleotide sequence ID" value="NZ_JBHUHO010000032.1"/>
</dbReference>
<dbReference type="PANTHER" id="PTHR23506">
    <property type="entry name" value="GH10249P"/>
    <property type="match status" value="1"/>
</dbReference>
<evidence type="ECO:0000256" key="2">
    <source>
        <dbReference type="ARBA" id="ARBA00022448"/>
    </source>
</evidence>
<evidence type="ECO:0000313" key="9">
    <source>
        <dbReference type="Proteomes" id="UP001597362"/>
    </source>
</evidence>
<comment type="subcellular location">
    <subcellularLocation>
        <location evidence="1">Cell membrane</location>
        <topology evidence="1">Multi-pass membrane protein</topology>
    </subcellularLocation>
</comment>
<comment type="caution">
    <text evidence="8">The sequence shown here is derived from an EMBL/GenBank/DDBJ whole genome shotgun (WGS) entry which is preliminary data.</text>
</comment>
<dbReference type="CDD" id="cd17490">
    <property type="entry name" value="MFS_YxlH_like"/>
    <property type="match status" value="1"/>
</dbReference>